<dbReference type="GO" id="GO:0005886">
    <property type="term" value="C:plasma membrane"/>
    <property type="evidence" value="ECO:0007669"/>
    <property type="project" value="TreeGrafter"/>
</dbReference>
<feature type="compositionally biased region" description="Low complexity" evidence="3">
    <location>
        <begin position="140"/>
        <end position="151"/>
    </location>
</feature>
<reference evidence="6 7" key="1">
    <citation type="submission" date="2009-11" db="EMBL/GenBank/DDBJ databases">
        <title>Annotation of Allomyces macrogynus ATCC 38327.</title>
        <authorList>
            <consortium name="The Broad Institute Genome Sequencing Platform"/>
            <person name="Russ C."/>
            <person name="Cuomo C."/>
            <person name="Burger G."/>
            <person name="Gray M.W."/>
            <person name="Holland P.W.H."/>
            <person name="King N."/>
            <person name="Lang F.B.F."/>
            <person name="Roger A.J."/>
            <person name="Ruiz-Trillo I."/>
            <person name="Young S.K."/>
            <person name="Zeng Q."/>
            <person name="Gargeya S."/>
            <person name="Fitzgerald M."/>
            <person name="Haas B."/>
            <person name="Abouelleil A."/>
            <person name="Alvarado L."/>
            <person name="Arachchi H.M."/>
            <person name="Berlin A."/>
            <person name="Chapman S.B."/>
            <person name="Gearin G."/>
            <person name="Goldberg J."/>
            <person name="Griggs A."/>
            <person name="Gujja S."/>
            <person name="Hansen M."/>
            <person name="Heiman D."/>
            <person name="Howarth C."/>
            <person name="Larimer J."/>
            <person name="Lui A."/>
            <person name="MacDonald P.J.P."/>
            <person name="McCowen C."/>
            <person name="Montmayeur A."/>
            <person name="Murphy C."/>
            <person name="Neiman D."/>
            <person name="Pearson M."/>
            <person name="Priest M."/>
            <person name="Roberts A."/>
            <person name="Saif S."/>
            <person name="Shea T."/>
            <person name="Sisk P."/>
            <person name="Stolte C."/>
            <person name="Sykes S."/>
            <person name="Wortman J."/>
            <person name="Nusbaum C."/>
            <person name="Birren B."/>
        </authorList>
    </citation>
    <scope>NUCLEOTIDE SEQUENCE [LARGE SCALE GENOMIC DNA]</scope>
    <source>
        <strain evidence="6 7">ATCC 38327</strain>
    </source>
</reference>
<dbReference type="PROSITE" id="PS50009">
    <property type="entry name" value="RASGEF_CAT"/>
    <property type="match status" value="1"/>
</dbReference>
<sequence length="1137" mass="124399">MASPTMPSSTGGHPTVMGVLYLAGTVYPTAKKLGNGVVLFNRATGTLAPADDRGYVILDACGDYVPERADSERLRKLTEDSRARNRRWSKVTGTLSRAAARRAASPSNHMSGGIGTIGRGLNRLTMLGFSNPNILTSTNSGESSPSPGDGPLITPLVPASANGTESPGLNLFGTIRGRRRSNEESAQMSPSGTSPVVQFAARTFGTIGRLGSAGKSVSATELGANRSRSGSAGSSTSPSPSSHVRDAVYRRHSHAAGEHEIREGAGSPPPQVTVSDLSIHSADSGGIPTSRLDEEDEDGEHSQRATVSFDDIVQTHRPPQFAIHGSESFGSMASTGTLPLNGFHTISEEELAEPSPVPSIYRPLEMHMHLDPMSPRRNGKSASNRSLPQQRVLVWVALEGQQLVLYTDETKSEIVESIYLGENCLALLDESNSAQESFYVVEDDLSLRLHTRSKDDALHWVSRINSTALTAFLRDDLYGDGASGNGSDYRKEYEELVKSFDLVELSRVPVPDPVDPSGAASRISILVAQPTLMRRSMSVMDPPAAHARDNGSDTASIASAEIHSPVIMSPTRPDAAESMDRLLSGSSARGLVPSNSTVSNVSCDGSLSPSSEMQSRASSTKATRSLPRKTSTGSADVPMLTIPNETSLPPSPVPSDLATTPTVVYDHPEPSSPAKPDRDAGSPQKNRIAAATLDKLVERLSDPLTFDPVYVDRFLLGYRHFSDATTVLHKITARLVAVPPSDASQVDAQFVQRWRPVIRMRLLTVVKMWLDRYWLDFHRSDAARAALGDLLYLLAHWEPDQWDGPAGNEHRACLARVGKLLSKLAAFQTTAYPAVLAAAIPEPKPERVLPPCDFLEMDPRHVAIQLTVNEFKRFRAVRPIECLLHLWGDTKNPDVQAEIRNLTEMIWWSNQVSYWVATEICTQPELPNRVKVLERMIKIAKICRRERNFNTTMAIIAGLNNSGVLRLKQTWEAMQDKYKQRYADLEQLMAQTHNFRQYRAVIDGMEHDGFRHPFVPFMGLFLKDLMFWNENPKTLGNGLINFGKIRAITGLVQQLRAWQELEYRPPLPVADVVVRYCKHLRALKDDTIYKYSNLCERRAGAGESMRLIDKWRSDDGSGSPIKGGSGTMGGVKRGAAA</sequence>
<dbReference type="InterPro" id="IPR001895">
    <property type="entry name" value="RASGEF_cat_dom"/>
</dbReference>
<dbReference type="SMART" id="SM00147">
    <property type="entry name" value="RasGEF"/>
    <property type="match status" value="1"/>
</dbReference>
<feature type="region of interest" description="Disordered" evidence="3">
    <location>
        <begin position="1113"/>
        <end position="1137"/>
    </location>
</feature>
<name>A0A0L0SLD9_ALLM3</name>
<dbReference type="PANTHER" id="PTHR23113:SF356">
    <property type="entry name" value="FI05912P-RELATED"/>
    <property type="match status" value="1"/>
</dbReference>
<dbReference type="CDD" id="cd06224">
    <property type="entry name" value="REM"/>
    <property type="match status" value="1"/>
</dbReference>
<evidence type="ECO:0000313" key="7">
    <source>
        <dbReference type="Proteomes" id="UP000054350"/>
    </source>
</evidence>
<keyword evidence="7" id="KW-1185">Reference proteome</keyword>
<dbReference type="InterPro" id="IPR008937">
    <property type="entry name" value="Ras-like_GEF"/>
</dbReference>
<dbReference type="CDD" id="cd00821">
    <property type="entry name" value="PH"/>
    <property type="match status" value="1"/>
</dbReference>
<dbReference type="VEuPathDB" id="FungiDB:AMAG_18975"/>
<accession>A0A0L0SLD9</accession>
<dbReference type="Pfam" id="PF00618">
    <property type="entry name" value="RasGEF_N"/>
    <property type="match status" value="1"/>
</dbReference>
<dbReference type="GO" id="GO:0007265">
    <property type="term" value="P:Ras protein signal transduction"/>
    <property type="evidence" value="ECO:0007669"/>
    <property type="project" value="TreeGrafter"/>
</dbReference>
<feature type="domain" description="Ras-GEF" evidence="4">
    <location>
        <begin position="858"/>
        <end position="1098"/>
    </location>
</feature>
<dbReference type="InterPro" id="IPR011993">
    <property type="entry name" value="PH-like_dom_sf"/>
</dbReference>
<dbReference type="GO" id="GO:0005085">
    <property type="term" value="F:guanyl-nucleotide exchange factor activity"/>
    <property type="evidence" value="ECO:0007669"/>
    <property type="project" value="UniProtKB-KW"/>
</dbReference>
<dbReference type="EMBL" id="GG745341">
    <property type="protein sequence ID" value="KNE63253.1"/>
    <property type="molecule type" value="Genomic_DNA"/>
</dbReference>
<dbReference type="InterPro" id="IPR023578">
    <property type="entry name" value="Ras_GEF_dom_sf"/>
</dbReference>
<protein>
    <recommendedName>
        <fullName evidence="8">Ras GEF</fullName>
    </recommendedName>
</protein>
<evidence type="ECO:0000256" key="1">
    <source>
        <dbReference type="ARBA" id="ARBA00022658"/>
    </source>
</evidence>
<dbReference type="InterPro" id="IPR000651">
    <property type="entry name" value="Ras-like_Gua-exchang_fac_N"/>
</dbReference>
<dbReference type="PROSITE" id="PS50212">
    <property type="entry name" value="RASGEF_NTER"/>
    <property type="match status" value="1"/>
</dbReference>
<dbReference type="SUPFAM" id="SSF48366">
    <property type="entry name" value="Ras GEF"/>
    <property type="match status" value="1"/>
</dbReference>
<dbReference type="STRING" id="578462.A0A0L0SLD9"/>
<evidence type="ECO:0000256" key="3">
    <source>
        <dbReference type="SAM" id="MobiDB-lite"/>
    </source>
</evidence>
<feature type="region of interest" description="Disordered" evidence="3">
    <location>
        <begin position="133"/>
        <end position="174"/>
    </location>
</feature>
<evidence type="ECO:0000256" key="2">
    <source>
        <dbReference type="PROSITE-ProRule" id="PRU00168"/>
    </source>
</evidence>
<dbReference type="SUPFAM" id="SSF50729">
    <property type="entry name" value="PH domain-like"/>
    <property type="match status" value="1"/>
</dbReference>
<evidence type="ECO:0008006" key="8">
    <source>
        <dbReference type="Google" id="ProtNLM"/>
    </source>
</evidence>
<feature type="region of interest" description="Disordered" evidence="3">
    <location>
        <begin position="559"/>
        <end position="685"/>
    </location>
</feature>
<dbReference type="InterPro" id="IPR019804">
    <property type="entry name" value="Ras_G-nucl-exch_fac_CS"/>
</dbReference>
<feature type="compositionally biased region" description="Basic and acidic residues" evidence="3">
    <location>
        <begin position="243"/>
        <end position="263"/>
    </location>
</feature>
<evidence type="ECO:0000313" key="6">
    <source>
        <dbReference type="EMBL" id="KNE63253.1"/>
    </source>
</evidence>
<dbReference type="Proteomes" id="UP000054350">
    <property type="component" value="Unassembled WGS sequence"/>
</dbReference>
<feature type="compositionally biased region" description="Polar residues" evidence="3">
    <location>
        <begin position="593"/>
        <end position="634"/>
    </location>
</feature>
<dbReference type="InterPro" id="IPR036964">
    <property type="entry name" value="RASGEF_cat_dom_sf"/>
</dbReference>
<dbReference type="PROSITE" id="PS00720">
    <property type="entry name" value="RASGEF"/>
    <property type="match status" value="1"/>
</dbReference>
<dbReference type="Gene3D" id="2.30.29.30">
    <property type="entry name" value="Pleckstrin-homology domain (PH domain)/Phosphotyrosine-binding domain (PTB)"/>
    <property type="match status" value="1"/>
</dbReference>
<feature type="compositionally biased region" description="Gly residues" evidence="3">
    <location>
        <begin position="1121"/>
        <end position="1137"/>
    </location>
</feature>
<evidence type="ECO:0000259" key="4">
    <source>
        <dbReference type="PROSITE" id="PS50009"/>
    </source>
</evidence>
<reference evidence="7" key="2">
    <citation type="submission" date="2009-11" db="EMBL/GenBank/DDBJ databases">
        <title>The Genome Sequence of Allomyces macrogynus strain ATCC 38327.</title>
        <authorList>
            <consortium name="The Broad Institute Genome Sequencing Platform"/>
            <person name="Russ C."/>
            <person name="Cuomo C."/>
            <person name="Shea T."/>
            <person name="Young S.K."/>
            <person name="Zeng Q."/>
            <person name="Koehrsen M."/>
            <person name="Haas B."/>
            <person name="Borodovsky M."/>
            <person name="Guigo R."/>
            <person name="Alvarado L."/>
            <person name="Berlin A."/>
            <person name="Borenstein D."/>
            <person name="Chen Z."/>
            <person name="Engels R."/>
            <person name="Freedman E."/>
            <person name="Gellesch M."/>
            <person name="Goldberg J."/>
            <person name="Griggs A."/>
            <person name="Gujja S."/>
            <person name="Heiman D."/>
            <person name="Hepburn T."/>
            <person name="Howarth C."/>
            <person name="Jen D."/>
            <person name="Larson L."/>
            <person name="Lewis B."/>
            <person name="Mehta T."/>
            <person name="Park D."/>
            <person name="Pearson M."/>
            <person name="Roberts A."/>
            <person name="Saif S."/>
            <person name="Shenoy N."/>
            <person name="Sisk P."/>
            <person name="Stolte C."/>
            <person name="Sykes S."/>
            <person name="Walk T."/>
            <person name="White J."/>
            <person name="Yandava C."/>
            <person name="Burger G."/>
            <person name="Gray M.W."/>
            <person name="Holland P.W.H."/>
            <person name="King N."/>
            <person name="Lang F.B.F."/>
            <person name="Roger A.J."/>
            <person name="Ruiz-Trillo I."/>
            <person name="Lander E."/>
            <person name="Nusbaum C."/>
        </authorList>
    </citation>
    <scope>NUCLEOTIDE SEQUENCE [LARGE SCALE GENOMIC DNA]</scope>
    <source>
        <strain evidence="7">ATCC 38327</strain>
    </source>
</reference>
<feature type="domain" description="N-terminal Ras-GEF" evidence="5">
    <location>
        <begin position="684"/>
        <end position="825"/>
    </location>
</feature>
<organism evidence="6 7">
    <name type="scientific">Allomyces macrogynus (strain ATCC 38327)</name>
    <name type="common">Allomyces javanicus var. macrogynus</name>
    <dbReference type="NCBI Taxonomy" id="578462"/>
    <lineage>
        <taxon>Eukaryota</taxon>
        <taxon>Fungi</taxon>
        <taxon>Fungi incertae sedis</taxon>
        <taxon>Blastocladiomycota</taxon>
        <taxon>Blastocladiomycetes</taxon>
        <taxon>Blastocladiales</taxon>
        <taxon>Blastocladiaceae</taxon>
        <taxon>Allomyces</taxon>
    </lineage>
</organism>
<dbReference type="AlphaFoldDB" id="A0A0L0SLD9"/>
<feature type="region of interest" description="Disordered" evidence="3">
    <location>
        <begin position="210"/>
        <end position="311"/>
    </location>
</feature>
<dbReference type="Gene3D" id="1.20.870.10">
    <property type="entry name" value="Son of sevenless (SoS) protein Chain: S domain 1"/>
    <property type="match status" value="1"/>
</dbReference>
<proteinExistence type="predicted"/>
<keyword evidence="1 2" id="KW-0344">Guanine-nucleotide releasing factor</keyword>
<feature type="compositionally biased region" description="Low complexity" evidence="3">
    <location>
        <begin position="226"/>
        <end position="242"/>
    </location>
</feature>
<dbReference type="OrthoDB" id="546434at2759"/>
<dbReference type="SMART" id="SM00229">
    <property type="entry name" value="RasGEFN"/>
    <property type="match status" value="1"/>
</dbReference>
<dbReference type="Pfam" id="PF00617">
    <property type="entry name" value="RasGEF"/>
    <property type="match status" value="1"/>
</dbReference>
<dbReference type="PANTHER" id="PTHR23113">
    <property type="entry name" value="GUANINE NUCLEOTIDE EXCHANGE FACTOR"/>
    <property type="match status" value="1"/>
</dbReference>
<gene>
    <name evidence="6" type="ORF">AMAG_18975</name>
</gene>
<dbReference type="eggNOG" id="KOG2378">
    <property type="taxonomic scope" value="Eukaryota"/>
</dbReference>
<evidence type="ECO:0000259" key="5">
    <source>
        <dbReference type="PROSITE" id="PS50212"/>
    </source>
</evidence>
<dbReference type="CDD" id="cd00155">
    <property type="entry name" value="RasGEF"/>
    <property type="match status" value="1"/>
</dbReference>
<dbReference type="Gene3D" id="1.10.840.10">
    <property type="entry name" value="Ras guanine-nucleotide exchange factors catalytic domain"/>
    <property type="match status" value="1"/>
</dbReference>